<accession>A0A8S0QX82</accession>
<evidence type="ECO:0000256" key="5">
    <source>
        <dbReference type="PIRSR" id="PIRSR005739-1"/>
    </source>
</evidence>
<name>A0A8S0QX82_OLEEU</name>
<protein>
    <submittedName>
        <fullName evidence="8">Trans-resveratrol di-O-methyltransferase-like</fullName>
    </submittedName>
</protein>
<dbReference type="InterPro" id="IPR036388">
    <property type="entry name" value="WH-like_DNA-bd_sf"/>
</dbReference>
<evidence type="ECO:0000313" key="9">
    <source>
        <dbReference type="Proteomes" id="UP000594638"/>
    </source>
</evidence>
<evidence type="ECO:0000313" key="8">
    <source>
        <dbReference type="EMBL" id="CAA2971050.1"/>
    </source>
</evidence>
<dbReference type="Pfam" id="PF00891">
    <property type="entry name" value="Methyltransf_2"/>
    <property type="match status" value="1"/>
</dbReference>
<dbReference type="Proteomes" id="UP000594638">
    <property type="component" value="Unassembled WGS sequence"/>
</dbReference>
<dbReference type="InterPro" id="IPR016461">
    <property type="entry name" value="COMT-like"/>
</dbReference>
<dbReference type="AlphaFoldDB" id="A0A8S0QX82"/>
<dbReference type="EMBL" id="CACTIH010001992">
    <property type="protein sequence ID" value="CAA2971050.1"/>
    <property type="molecule type" value="Genomic_DNA"/>
</dbReference>
<feature type="domain" description="O-methyltransferase C-terminal" evidence="6">
    <location>
        <begin position="130"/>
        <end position="339"/>
    </location>
</feature>
<sequence>MALPNGEQSTELLHAQAHIWNQIFNFINSMSLKCAIQLGIPDIIHKHGKPMTLPELVDALPIDKAKSQCVSRLMRILTHSGFFIDAKISKNEEYMGYWLTSASRLLLKDEPLSVTPFLLAMLDPILTEPWHHLSEWFESDQNPTPFDTKHGRMFWEYAGREPRLNSFFNEAMASDARLVTSVLIRDCKHVFEGLNSIVDVGGGTGTLSKNIADAFPNLKCTVLDLPHVVAGLEGTKNLSYLGGDMFESIPSADAILLKWILHDWSDEECVKILKTCKEAIQSTDKEGKIIIIDMIIDNQKEDNEAIETQLQFDMLMMAIVTGRERNEKEWATIFYDAGFTRYKIIPTLGLRSVIEVYP</sequence>
<comment type="caution">
    <text evidence="8">The sequence shown here is derived from an EMBL/GenBank/DDBJ whole genome shotgun (WGS) entry which is preliminary data.</text>
</comment>
<keyword evidence="3" id="KW-0949">S-adenosyl-L-methionine</keyword>
<dbReference type="GO" id="GO:0008171">
    <property type="term" value="F:O-methyltransferase activity"/>
    <property type="evidence" value="ECO:0007669"/>
    <property type="project" value="InterPro"/>
</dbReference>
<dbReference type="InterPro" id="IPR001077">
    <property type="entry name" value="COMT_C"/>
</dbReference>
<comment type="similarity">
    <text evidence="4">Belongs to the class I-like SAM-binding methyltransferase superfamily. Cation-independent O-methyltransferase family. COMT subfamily.</text>
</comment>
<feature type="active site" description="Proton acceptor" evidence="5">
    <location>
        <position position="262"/>
    </location>
</feature>
<evidence type="ECO:0000256" key="3">
    <source>
        <dbReference type="ARBA" id="ARBA00022691"/>
    </source>
</evidence>
<gene>
    <name evidence="8" type="ORF">OLEA9_A065332</name>
</gene>
<dbReference type="FunFam" id="1.10.10.10:FF:000213">
    <property type="entry name" value="Coniferyl alcohol 9-O-methyltransferase"/>
    <property type="match status" value="1"/>
</dbReference>
<dbReference type="PROSITE" id="PS51683">
    <property type="entry name" value="SAM_OMT_II"/>
    <property type="match status" value="1"/>
</dbReference>
<keyword evidence="2" id="KW-0808">Transferase</keyword>
<organism evidence="8 9">
    <name type="scientific">Olea europaea subsp. europaea</name>
    <dbReference type="NCBI Taxonomy" id="158383"/>
    <lineage>
        <taxon>Eukaryota</taxon>
        <taxon>Viridiplantae</taxon>
        <taxon>Streptophyta</taxon>
        <taxon>Embryophyta</taxon>
        <taxon>Tracheophyta</taxon>
        <taxon>Spermatophyta</taxon>
        <taxon>Magnoliopsida</taxon>
        <taxon>eudicotyledons</taxon>
        <taxon>Gunneridae</taxon>
        <taxon>Pentapetalae</taxon>
        <taxon>asterids</taxon>
        <taxon>lamiids</taxon>
        <taxon>Lamiales</taxon>
        <taxon>Oleaceae</taxon>
        <taxon>Oleeae</taxon>
        <taxon>Olea</taxon>
    </lineage>
</organism>
<dbReference type="GO" id="GO:0008757">
    <property type="term" value="F:S-adenosylmethionine-dependent methyltransferase activity"/>
    <property type="evidence" value="ECO:0007669"/>
    <property type="project" value="UniProtKB-ARBA"/>
</dbReference>
<dbReference type="OrthoDB" id="2410195at2759"/>
<dbReference type="SUPFAM" id="SSF53335">
    <property type="entry name" value="S-adenosyl-L-methionine-dependent methyltransferases"/>
    <property type="match status" value="1"/>
</dbReference>
<evidence type="ECO:0000256" key="1">
    <source>
        <dbReference type="ARBA" id="ARBA00022603"/>
    </source>
</evidence>
<dbReference type="GO" id="GO:0032259">
    <property type="term" value="P:methylation"/>
    <property type="evidence" value="ECO:0007669"/>
    <property type="project" value="UniProtKB-KW"/>
</dbReference>
<dbReference type="Gene3D" id="1.10.10.10">
    <property type="entry name" value="Winged helix-like DNA-binding domain superfamily/Winged helix DNA-binding domain"/>
    <property type="match status" value="1"/>
</dbReference>
<dbReference type="GO" id="GO:0046983">
    <property type="term" value="F:protein dimerization activity"/>
    <property type="evidence" value="ECO:0007669"/>
    <property type="project" value="InterPro"/>
</dbReference>
<dbReference type="InterPro" id="IPR029063">
    <property type="entry name" value="SAM-dependent_MTases_sf"/>
</dbReference>
<keyword evidence="1" id="KW-0489">Methyltransferase</keyword>
<dbReference type="InterPro" id="IPR012967">
    <property type="entry name" value="COMT_dimerisation"/>
</dbReference>
<feature type="domain" description="O-methyltransferase dimerisation" evidence="7">
    <location>
        <begin position="20"/>
        <end position="109"/>
    </location>
</feature>
<dbReference type="Pfam" id="PF08100">
    <property type="entry name" value="Dimerisation"/>
    <property type="match status" value="1"/>
</dbReference>
<dbReference type="SUPFAM" id="SSF46785">
    <property type="entry name" value="Winged helix' DNA-binding domain"/>
    <property type="match status" value="1"/>
</dbReference>
<dbReference type="Gene3D" id="3.40.50.150">
    <property type="entry name" value="Vaccinia Virus protein VP39"/>
    <property type="match status" value="1"/>
</dbReference>
<evidence type="ECO:0000259" key="7">
    <source>
        <dbReference type="Pfam" id="PF08100"/>
    </source>
</evidence>
<dbReference type="Gramene" id="OE9A065332T1">
    <property type="protein sequence ID" value="OE9A065332C1"/>
    <property type="gene ID" value="OE9A065332"/>
</dbReference>
<dbReference type="PANTHER" id="PTHR11746">
    <property type="entry name" value="O-METHYLTRANSFERASE"/>
    <property type="match status" value="1"/>
</dbReference>
<dbReference type="InterPro" id="IPR036390">
    <property type="entry name" value="WH_DNA-bd_sf"/>
</dbReference>
<evidence type="ECO:0000259" key="6">
    <source>
        <dbReference type="Pfam" id="PF00891"/>
    </source>
</evidence>
<dbReference type="PIRSF" id="PIRSF005739">
    <property type="entry name" value="O-mtase"/>
    <property type="match status" value="1"/>
</dbReference>
<keyword evidence="9" id="KW-1185">Reference proteome</keyword>
<evidence type="ECO:0000256" key="2">
    <source>
        <dbReference type="ARBA" id="ARBA00022679"/>
    </source>
</evidence>
<evidence type="ECO:0000256" key="4">
    <source>
        <dbReference type="ARBA" id="ARBA00034481"/>
    </source>
</evidence>
<proteinExistence type="inferred from homology"/>
<dbReference type="FunFam" id="3.40.50.150:FF:000057">
    <property type="entry name" value="O-methyltransferase ZRP4"/>
    <property type="match status" value="1"/>
</dbReference>
<reference evidence="8 9" key="1">
    <citation type="submission" date="2019-12" db="EMBL/GenBank/DDBJ databases">
        <authorList>
            <person name="Alioto T."/>
            <person name="Alioto T."/>
            <person name="Gomez Garrido J."/>
        </authorList>
    </citation>
    <scope>NUCLEOTIDE SEQUENCE [LARGE SCALE GENOMIC DNA]</scope>
</reference>